<protein>
    <submittedName>
        <fullName evidence="1">Uncharacterized protein</fullName>
    </submittedName>
</protein>
<reference evidence="1" key="3">
    <citation type="submission" date="2022-06" db="UniProtKB">
        <authorList>
            <consortium name="EnsemblPlants"/>
        </authorList>
    </citation>
    <scope>IDENTIFICATION</scope>
</reference>
<reference evidence="1" key="2">
    <citation type="submission" date="2018-03" db="EMBL/GenBank/DDBJ databases">
        <title>The Triticum urartu genome reveals the dynamic nature of wheat genome evolution.</title>
        <authorList>
            <person name="Ling H."/>
            <person name="Ma B."/>
            <person name="Shi X."/>
            <person name="Liu H."/>
            <person name="Dong L."/>
            <person name="Sun H."/>
            <person name="Cao Y."/>
            <person name="Gao Q."/>
            <person name="Zheng S."/>
            <person name="Li Y."/>
            <person name="Yu Y."/>
            <person name="Du H."/>
            <person name="Qi M."/>
            <person name="Li Y."/>
            <person name="Yu H."/>
            <person name="Cui Y."/>
            <person name="Wang N."/>
            <person name="Chen C."/>
            <person name="Wu H."/>
            <person name="Zhao Y."/>
            <person name="Zhang J."/>
            <person name="Li Y."/>
            <person name="Zhou W."/>
            <person name="Zhang B."/>
            <person name="Hu W."/>
            <person name="Eijk M."/>
            <person name="Tang J."/>
            <person name="Witsenboer H."/>
            <person name="Zhao S."/>
            <person name="Li Z."/>
            <person name="Zhang A."/>
            <person name="Wang D."/>
            <person name="Liang C."/>
        </authorList>
    </citation>
    <scope>NUCLEOTIDE SEQUENCE [LARGE SCALE GENOMIC DNA]</scope>
    <source>
        <strain evidence="1">cv. G1812</strain>
    </source>
</reference>
<dbReference type="EnsemblPlants" id="TuG1812G0200003216.01.T01">
    <property type="protein sequence ID" value="TuG1812G0200003216.01.T01"/>
    <property type="gene ID" value="TuG1812G0200003216.01"/>
</dbReference>
<evidence type="ECO:0000313" key="2">
    <source>
        <dbReference type="Proteomes" id="UP000015106"/>
    </source>
</evidence>
<name>A0A8R7PFI8_TRIUA</name>
<sequence>MAGAVPDPRGYALELHRPRLHRLQPPVRAGALHNLAIWSSSPPWPPSFVVGFVASGPPSASPTAPSSSRYISGFFIELEKEIFRKFNAAAATPRREICSYFGCQVSVSPWL</sequence>
<organism evidence="1 2">
    <name type="scientific">Triticum urartu</name>
    <name type="common">Red wild einkorn</name>
    <name type="synonym">Crithodium urartu</name>
    <dbReference type="NCBI Taxonomy" id="4572"/>
    <lineage>
        <taxon>Eukaryota</taxon>
        <taxon>Viridiplantae</taxon>
        <taxon>Streptophyta</taxon>
        <taxon>Embryophyta</taxon>
        <taxon>Tracheophyta</taxon>
        <taxon>Spermatophyta</taxon>
        <taxon>Magnoliopsida</taxon>
        <taxon>Liliopsida</taxon>
        <taxon>Poales</taxon>
        <taxon>Poaceae</taxon>
        <taxon>BOP clade</taxon>
        <taxon>Pooideae</taxon>
        <taxon>Triticodae</taxon>
        <taxon>Triticeae</taxon>
        <taxon>Triticinae</taxon>
        <taxon>Triticum</taxon>
    </lineage>
</organism>
<dbReference type="Gramene" id="TuG1812G0200003216.01.T01">
    <property type="protein sequence ID" value="TuG1812G0200003216.01.T01"/>
    <property type="gene ID" value="TuG1812G0200003216.01"/>
</dbReference>
<dbReference type="AlphaFoldDB" id="A0A8R7PFI8"/>
<dbReference type="Proteomes" id="UP000015106">
    <property type="component" value="Chromosome 2"/>
</dbReference>
<keyword evidence="2" id="KW-1185">Reference proteome</keyword>
<accession>A0A8R7PFI8</accession>
<evidence type="ECO:0000313" key="1">
    <source>
        <dbReference type="EnsemblPlants" id="TuG1812G0200003216.01.T01"/>
    </source>
</evidence>
<proteinExistence type="predicted"/>
<reference evidence="2" key="1">
    <citation type="journal article" date="2013" name="Nature">
        <title>Draft genome of the wheat A-genome progenitor Triticum urartu.</title>
        <authorList>
            <person name="Ling H.Q."/>
            <person name="Zhao S."/>
            <person name="Liu D."/>
            <person name="Wang J."/>
            <person name="Sun H."/>
            <person name="Zhang C."/>
            <person name="Fan H."/>
            <person name="Li D."/>
            <person name="Dong L."/>
            <person name="Tao Y."/>
            <person name="Gao C."/>
            <person name="Wu H."/>
            <person name="Li Y."/>
            <person name="Cui Y."/>
            <person name="Guo X."/>
            <person name="Zheng S."/>
            <person name="Wang B."/>
            <person name="Yu K."/>
            <person name="Liang Q."/>
            <person name="Yang W."/>
            <person name="Lou X."/>
            <person name="Chen J."/>
            <person name="Feng M."/>
            <person name="Jian J."/>
            <person name="Zhang X."/>
            <person name="Luo G."/>
            <person name="Jiang Y."/>
            <person name="Liu J."/>
            <person name="Wang Z."/>
            <person name="Sha Y."/>
            <person name="Zhang B."/>
            <person name="Wu H."/>
            <person name="Tang D."/>
            <person name="Shen Q."/>
            <person name="Xue P."/>
            <person name="Zou S."/>
            <person name="Wang X."/>
            <person name="Liu X."/>
            <person name="Wang F."/>
            <person name="Yang Y."/>
            <person name="An X."/>
            <person name="Dong Z."/>
            <person name="Zhang K."/>
            <person name="Zhang X."/>
            <person name="Luo M.C."/>
            <person name="Dvorak J."/>
            <person name="Tong Y."/>
            <person name="Wang J."/>
            <person name="Yang H."/>
            <person name="Li Z."/>
            <person name="Wang D."/>
            <person name="Zhang A."/>
            <person name="Wang J."/>
        </authorList>
    </citation>
    <scope>NUCLEOTIDE SEQUENCE</scope>
    <source>
        <strain evidence="2">cv. G1812</strain>
    </source>
</reference>